<keyword evidence="2" id="KW-1185">Reference proteome</keyword>
<reference evidence="1 2" key="1">
    <citation type="submission" date="2023-11" db="EMBL/GenBank/DDBJ databases">
        <title>Halocaridina rubra genome assembly.</title>
        <authorList>
            <person name="Smith C."/>
        </authorList>
    </citation>
    <scope>NUCLEOTIDE SEQUENCE [LARGE SCALE GENOMIC DNA]</scope>
    <source>
        <strain evidence="1">EP-1</strain>
        <tissue evidence="1">Whole</tissue>
    </source>
</reference>
<organism evidence="1 2">
    <name type="scientific">Halocaridina rubra</name>
    <name type="common">Hawaiian red shrimp</name>
    <dbReference type="NCBI Taxonomy" id="373956"/>
    <lineage>
        <taxon>Eukaryota</taxon>
        <taxon>Metazoa</taxon>
        <taxon>Ecdysozoa</taxon>
        <taxon>Arthropoda</taxon>
        <taxon>Crustacea</taxon>
        <taxon>Multicrustacea</taxon>
        <taxon>Malacostraca</taxon>
        <taxon>Eumalacostraca</taxon>
        <taxon>Eucarida</taxon>
        <taxon>Decapoda</taxon>
        <taxon>Pleocyemata</taxon>
        <taxon>Caridea</taxon>
        <taxon>Atyoidea</taxon>
        <taxon>Atyidae</taxon>
        <taxon>Halocaridina</taxon>
    </lineage>
</organism>
<evidence type="ECO:0000313" key="2">
    <source>
        <dbReference type="Proteomes" id="UP001381693"/>
    </source>
</evidence>
<name>A0AAN8WPR8_HALRR</name>
<feature type="non-terminal residue" evidence="1">
    <location>
        <position position="118"/>
    </location>
</feature>
<evidence type="ECO:0008006" key="3">
    <source>
        <dbReference type="Google" id="ProtNLM"/>
    </source>
</evidence>
<comment type="caution">
    <text evidence="1">The sequence shown here is derived from an EMBL/GenBank/DDBJ whole genome shotgun (WGS) entry which is preliminary data.</text>
</comment>
<sequence length="118" mass="13435">MEEVLEQLTRETTASKYGSIHLACVEARDLLESQAALLRSPPHELRAACLKPLQMSLESRQTKLMSLAVSGYYKLLRDTQFHSVYEEDDESMWLPCQLLGALQSLPFHSEDVQVELLK</sequence>
<evidence type="ECO:0000313" key="1">
    <source>
        <dbReference type="EMBL" id="KAK7050061.1"/>
    </source>
</evidence>
<accession>A0AAN8WPR8</accession>
<dbReference type="AlphaFoldDB" id="A0AAN8WPR8"/>
<dbReference type="EMBL" id="JAXCGZ010021495">
    <property type="protein sequence ID" value="KAK7050061.1"/>
    <property type="molecule type" value="Genomic_DNA"/>
</dbReference>
<protein>
    <recommendedName>
        <fullName evidence="3">Mon2/Sec7/BIG1-like dimerisation and cyclophilin-binding domain-containing protein</fullName>
    </recommendedName>
</protein>
<proteinExistence type="predicted"/>
<dbReference type="Proteomes" id="UP001381693">
    <property type="component" value="Unassembled WGS sequence"/>
</dbReference>
<gene>
    <name evidence="1" type="ORF">SK128_003659</name>
</gene>